<evidence type="ECO:0000313" key="9">
    <source>
        <dbReference type="EMBL" id="MFD2788275.1"/>
    </source>
</evidence>
<name>A0ABW5VCU6_9FLAO</name>
<dbReference type="CDD" id="cd00063">
    <property type="entry name" value="FN3"/>
    <property type="match status" value="1"/>
</dbReference>
<dbReference type="PANTHER" id="PTHR43399:SF4">
    <property type="entry name" value="CELL WALL-ASSOCIATED PROTEASE"/>
    <property type="match status" value="1"/>
</dbReference>
<dbReference type="PROSITE" id="PS00138">
    <property type="entry name" value="SUBTILASE_SER"/>
    <property type="match status" value="1"/>
</dbReference>
<dbReference type="Gene3D" id="2.60.40.10">
    <property type="entry name" value="Immunoglobulins"/>
    <property type="match status" value="1"/>
</dbReference>
<keyword evidence="2 6" id="KW-0645">Protease</keyword>
<evidence type="ECO:0000259" key="7">
    <source>
        <dbReference type="Pfam" id="PF00082"/>
    </source>
</evidence>
<feature type="active site" description="Charge relay system" evidence="6">
    <location>
        <position position="352"/>
    </location>
</feature>
<feature type="domain" description="Secretion system C-terminal sorting" evidence="8">
    <location>
        <begin position="665"/>
        <end position="730"/>
    </location>
</feature>
<dbReference type="SUPFAM" id="SSF52743">
    <property type="entry name" value="Subtilisin-like"/>
    <property type="match status" value="1"/>
</dbReference>
<organism evidence="9 10">
    <name type="scientific">Arenibacter antarcticus</name>
    <dbReference type="NCBI Taxonomy" id="2040469"/>
    <lineage>
        <taxon>Bacteria</taxon>
        <taxon>Pseudomonadati</taxon>
        <taxon>Bacteroidota</taxon>
        <taxon>Flavobacteriia</taxon>
        <taxon>Flavobacteriales</taxon>
        <taxon>Flavobacteriaceae</taxon>
        <taxon>Arenibacter</taxon>
    </lineage>
</organism>
<dbReference type="EMBL" id="JBHUOK010000002">
    <property type="protein sequence ID" value="MFD2788275.1"/>
    <property type="molecule type" value="Genomic_DNA"/>
</dbReference>
<keyword evidence="5 6" id="KW-0720">Serine protease</keyword>
<dbReference type="InterPro" id="IPR034058">
    <property type="entry name" value="TagA/B/C/D_pept_dom"/>
</dbReference>
<evidence type="ECO:0000313" key="10">
    <source>
        <dbReference type="Proteomes" id="UP001597532"/>
    </source>
</evidence>
<dbReference type="InterPro" id="IPR000209">
    <property type="entry name" value="Peptidase_S8/S53_dom"/>
</dbReference>
<dbReference type="InterPro" id="IPR008979">
    <property type="entry name" value="Galactose-bd-like_sf"/>
</dbReference>
<dbReference type="Pfam" id="PF18962">
    <property type="entry name" value="Por_Secre_tail"/>
    <property type="match status" value="1"/>
</dbReference>
<keyword evidence="3" id="KW-0732">Signal</keyword>
<dbReference type="SUPFAM" id="SSF49265">
    <property type="entry name" value="Fibronectin type III"/>
    <property type="match status" value="1"/>
</dbReference>
<evidence type="ECO:0000256" key="1">
    <source>
        <dbReference type="ARBA" id="ARBA00011073"/>
    </source>
</evidence>
<keyword evidence="4 6" id="KW-0378">Hydrolase</keyword>
<protein>
    <submittedName>
        <fullName evidence="9">S8 family serine peptidase</fullName>
    </submittedName>
</protein>
<evidence type="ECO:0000259" key="8">
    <source>
        <dbReference type="Pfam" id="PF18962"/>
    </source>
</evidence>
<keyword evidence="10" id="KW-1185">Reference proteome</keyword>
<proteinExistence type="inferred from homology"/>
<dbReference type="RefSeq" id="WP_251807557.1">
    <property type="nucleotide sequence ID" value="NZ_CP166679.1"/>
</dbReference>
<evidence type="ECO:0000256" key="6">
    <source>
        <dbReference type="PROSITE-ProRule" id="PRU01240"/>
    </source>
</evidence>
<evidence type="ECO:0000256" key="2">
    <source>
        <dbReference type="ARBA" id="ARBA00022670"/>
    </source>
</evidence>
<dbReference type="InterPro" id="IPR051048">
    <property type="entry name" value="Peptidase_S8/S53_subtilisin"/>
</dbReference>
<dbReference type="Gene3D" id="2.60.120.380">
    <property type="match status" value="1"/>
</dbReference>
<dbReference type="NCBIfam" id="TIGR04183">
    <property type="entry name" value="Por_Secre_tail"/>
    <property type="match status" value="1"/>
</dbReference>
<dbReference type="CDD" id="cd04842">
    <property type="entry name" value="Peptidases_S8_Kp43_protease"/>
    <property type="match status" value="1"/>
</dbReference>
<comment type="caution">
    <text evidence="9">The sequence shown here is derived from an EMBL/GenBank/DDBJ whole genome shotgun (WGS) entry which is preliminary data.</text>
</comment>
<dbReference type="Proteomes" id="UP001597532">
    <property type="component" value="Unassembled WGS sequence"/>
</dbReference>
<evidence type="ECO:0000256" key="4">
    <source>
        <dbReference type="ARBA" id="ARBA00022801"/>
    </source>
</evidence>
<gene>
    <name evidence="9" type="ORF">ACFS1K_00715</name>
</gene>
<sequence>MTYTVPFLFWIRKYILFITFCLVSLLSAAQTELQLQQIRKGTHSAKLGAFTNDLKINFTQEKSQLLQQAKVNGWKLTERLPNGNFSALTAIGPDGTPIYYSTFSSDLNSTTRSNTMHDNGLLNLGINGENMMVGVWDAGSALATHAEFDSRVSVSDQSEVVDSHATRVTGILVASGLDKKAKGLAYKAKAVTNDWTRDKIEVAEMAANGMLLSNHSYGIRPDRVPDWYFGSYISVSRDWDKIMYSAPYYLMVTAAGNAQKSKDNQSPIFGTVDDGYDLLLGFATSKNGVTVAAANIETNNNGELLHATVATYSSFGPLDDGRIKPDIASHGSNIYTTGAKNNNGYETTHGTSVAAPGVTGSMLLLQQYHEEVEGSFMKAATIKGLVLHTADDVNAPGPDYNMGWGVINSKSAVELIANKGYASLISEESLLEGEIKNYTVRANGIDPLSASISWTDPATGVVNIGLLNDMTAALVNDLDIRITKEGEAHFPWKLDGTNADSPAFKGDNKVDPFEKIEVLNAEGTYTITVSHKNNLEGGAQNFSIIVSGIALTDCVLTIPEEVALTTAKNTSVSLNWIANTDALFQVEYKKKGSDHWIVESTFDHFLTLEGLVSGTDYWVRLKTFCSENASSGYTSEYEFSFMGEETELLRLSDYIPLEQKLSFSIIPNPVQELMTLEGNFPLNASYKILSMNGIVVKEGQAIEKQIQIADLTVGLYVLFVQGDQKTTTIKFYKS</sequence>
<dbReference type="SUPFAM" id="SSF49785">
    <property type="entry name" value="Galactose-binding domain-like"/>
    <property type="match status" value="1"/>
</dbReference>
<dbReference type="PANTHER" id="PTHR43399">
    <property type="entry name" value="SUBTILISIN-RELATED"/>
    <property type="match status" value="1"/>
</dbReference>
<evidence type="ECO:0000256" key="5">
    <source>
        <dbReference type="ARBA" id="ARBA00022825"/>
    </source>
</evidence>
<accession>A0ABW5VCU6</accession>
<dbReference type="InterPro" id="IPR003961">
    <property type="entry name" value="FN3_dom"/>
</dbReference>
<dbReference type="InterPro" id="IPR036116">
    <property type="entry name" value="FN3_sf"/>
</dbReference>
<dbReference type="Gene3D" id="3.40.50.200">
    <property type="entry name" value="Peptidase S8/S53 domain"/>
    <property type="match status" value="1"/>
</dbReference>
<feature type="domain" description="Peptidase S8/S53" evidence="7">
    <location>
        <begin position="156"/>
        <end position="405"/>
    </location>
</feature>
<evidence type="ECO:0000256" key="3">
    <source>
        <dbReference type="ARBA" id="ARBA00022729"/>
    </source>
</evidence>
<comment type="similarity">
    <text evidence="1 6">Belongs to the peptidase S8 family.</text>
</comment>
<dbReference type="PROSITE" id="PS51892">
    <property type="entry name" value="SUBTILASE"/>
    <property type="match status" value="1"/>
</dbReference>
<feature type="active site" description="Charge relay system" evidence="6">
    <location>
        <position position="164"/>
    </location>
</feature>
<dbReference type="InterPro" id="IPR036852">
    <property type="entry name" value="Peptidase_S8/S53_dom_sf"/>
</dbReference>
<reference evidence="10" key="1">
    <citation type="journal article" date="2019" name="Int. J. Syst. Evol. Microbiol.">
        <title>The Global Catalogue of Microorganisms (GCM) 10K type strain sequencing project: providing services to taxonomists for standard genome sequencing and annotation.</title>
        <authorList>
            <consortium name="The Broad Institute Genomics Platform"/>
            <consortium name="The Broad Institute Genome Sequencing Center for Infectious Disease"/>
            <person name="Wu L."/>
            <person name="Ma J."/>
        </authorList>
    </citation>
    <scope>NUCLEOTIDE SEQUENCE [LARGE SCALE GENOMIC DNA]</scope>
    <source>
        <strain evidence="10">KCTC 52924</strain>
    </source>
</reference>
<dbReference type="InterPro" id="IPR026444">
    <property type="entry name" value="Secre_tail"/>
</dbReference>
<feature type="active site" description="Charge relay system" evidence="6">
    <location>
        <position position="137"/>
    </location>
</feature>
<dbReference type="InterPro" id="IPR013783">
    <property type="entry name" value="Ig-like_fold"/>
</dbReference>
<dbReference type="Pfam" id="PF00082">
    <property type="entry name" value="Peptidase_S8"/>
    <property type="match status" value="1"/>
</dbReference>
<dbReference type="InterPro" id="IPR023828">
    <property type="entry name" value="Peptidase_S8_Ser-AS"/>
</dbReference>